<proteinExistence type="predicted"/>
<dbReference type="InterPro" id="IPR011964">
    <property type="entry name" value="YVTN_b-propeller_repeat"/>
</dbReference>
<dbReference type="GeneID" id="64217728"/>
<protein>
    <submittedName>
        <fullName evidence="1">40-residue YVTN family beta-propeller repeat</fullName>
    </submittedName>
</protein>
<dbReference type="EMBL" id="CP019655">
    <property type="protein sequence ID" value="AVF25111.1"/>
    <property type="molecule type" value="Genomic_DNA"/>
</dbReference>
<dbReference type="NCBIfam" id="TIGR02276">
    <property type="entry name" value="beta_rpt_yvtn"/>
    <property type="match status" value="1"/>
</dbReference>
<dbReference type="InterPro" id="IPR011045">
    <property type="entry name" value="N2O_reductase_N"/>
</dbReference>
<reference evidence="2" key="1">
    <citation type="submission" date="2017-02" db="EMBL/GenBank/DDBJ databases">
        <title>Delineation of Paenibacillus larvae strains originating from foulbrood outbreaks.</title>
        <authorList>
            <person name="Beims H."/>
            <person name="Bunk B."/>
            <person name="Sproeer C."/>
            <person name="Mohr K.I."/>
            <person name="Pradella S."/>
            <person name="Guenther G."/>
            <person name="Rohde M."/>
            <person name="von der Ohe W."/>
            <person name="Steinert M."/>
        </authorList>
    </citation>
    <scope>NUCLEOTIDE SEQUENCE [LARGE SCALE GENOMIC DNA]</scope>
    <source>
        <strain evidence="2">Eric_III</strain>
    </source>
</reference>
<dbReference type="Gene3D" id="2.130.10.10">
    <property type="entry name" value="YVTN repeat-like/Quinoprotein amine dehydrogenase"/>
    <property type="match status" value="1"/>
</dbReference>
<dbReference type="SUPFAM" id="SSF50974">
    <property type="entry name" value="Nitrous oxide reductase, N-terminal domain"/>
    <property type="match status" value="1"/>
</dbReference>
<organism evidence="1 2">
    <name type="scientific">Paenibacillus larvae subsp. larvae</name>
    <dbReference type="NCBI Taxonomy" id="147375"/>
    <lineage>
        <taxon>Bacteria</taxon>
        <taxon>Bacillati</taxon>
        <taxon>Bacillota</taxon>
        <taxon>Bacilli</taxon>
        <taxon>Bacillales</taxon>
        <taxon>Paenibacillaceae</taxon>
        <taxon>Paenibacillus</taxon>
    </lineage>
</organism>
<sequence>MEKFAYVTNTDSNDISVISLSNQTEIGRIPVGGSPRGGMAIDAKGIYGYVDFCQ</sequence>
<gene>
    <name evidence="1" type="ORF">ERICIII_00904</name>
</gene>
<dbReference type="AlphaFoldDB" id="A0A2L1TWN8"/>
<evidence type="ECO:0000313" key="1">
    <source>
        <dbReference type="EMBL" id="AVF25111.1"/>
    </source>
</evidence>
<dbReference type="Proteomes" id="UP000239833">
    <property type="component" value="Chromosome"/>
</dbReference>
<dbReference type="RefSeq" id="WP_077996871.1">
    <property type="nucleotide sequence ID" value="NZ_CP019655.1"/>
</dbReference>
<name>A0A2L1TWN8_9BACL</name>
<dbReference type="InterPro" id="IPR015943">
    <property type="entry name" value="WD40/YVTN_repeat-like_dom_sf"/>
</dbReference>
<accession>A0A2L1TWN8</accession>
<evidence type="ECO:0000313" key="2">
    <source>
        <dbReference type="Proteomes" id="UP000239833"/>
    </source>
</evidence>